<dbReference type="Gene3D" id="3.30.565.10">
    <property type="entry name" value="Histidine kinase-like ATPase, C-terminal domain"/>
    <property type="match status" value="1"/>
</dbReference>
<dbReference type="GO" id="GO:0000155">
    <property type="term" value="F:phosphorelay sensor kinase activity"/>
    <property type="evidence" value="ECO:0007669"/>
    <property type="project" value="InterPro"/>
</dbReference>
<keyword evidence="4" id="KW-0418">Kinase</keyword>
<keyword evidence="2" id="KW-0472">Membrane</keyword>
<protein>
    <submittedName>
        <fullName evidence="4">Histidine kinase</fullName>
    </submittedName>
</protein>
<gene>
    <name evidence="4" type="ORF">GWK08_09615</name>
</gene>
<reference evidence="4 5" key="1">
    <citation type="submission" date="2020-01" db="EMBL/GenBank/DDBJ databases">
        <title>Leptobacterium flavescens.</title>
        <authorList>
            <person name="Wang G."/>
        </authorList>
    </citation>
    <scope>NUCLEOTIDE SEQUENCE [LARGE SCALE GENOMIC DNA]</scope>
    <source>
        <strain evidence="4 5">KCTC 22160</strain>
    </source>
</reference>
<evidence type="ECO:0000313" key="5">
    <source>
        <dbReference type="Proteomes" id="UP000468581"/>
    </source>
</evidence>
<keyword evidence="2" id="KW-1133">Transmembrane helix</keyword>
<feature type="transmembrane region" description="Helical" evidence="2">
    <location>
        <begin position="134"/>
        <end position="151"/>
    </location>
</feature>
<feature type="transmembrane region" description="Helical" evidence="2">
    <location>
        <begin position="21"/>
        <end position="40"/>
    </location>
</feature>
<keyword evidence="5" id="KW-1185">Reference proteome</keyword>
<organism evidence="4 5">
    <name type="scientific">Leptobacterium flavescens</name>
    <dbReference type="NCBI Taxonomy" id="472055"/>
    <lineage>
        <taxon>Bacteria</taxon>
        <taxon>Pseudomonadati</taxon>
        <taxon>Bacteroidota</taxon>
        <taxon>Flavobacteriia</taxon>
        <taxon>Flavobacteriales</taxon>
        <taxon>Flavobacteriaceae</taxon>
        <taxon>Leptobacterium</taxon>
    </lineage>
</organism>
<evidence type="ECO:0000256" key="2">
    <source>
        <dbReference type="SAM" id="Phobius"/>
    </source>
</evidence>
<proteinExistence type="predicted"/>
<comment type="caution">
    <text evidence="4">The sequence shown here is derived from an EMBL/GenBank/DDBJ whole genome shotgun (WGS) entry which is preliminary data.</text>
</comment>
<evidence type="ECO:0000256" key="1">
    <source>
        <dbReference type="SAM" id="Coils"/>
    </source>
</evidence>
<keyword evidence="2" id="KW-0812">Transmembrane</keyword>
<evidence type="ECO:0000259" key="3">
    <source>
        <dbReference type="Pfam" id="PF06580"/>
    </source>
</evidence>
<dbReference type="EMBL" id="JAABOO010000002">
    <property type="protein sequence ID" value="NER13695.1"/>
    <property type="molecule type" value="Genomic_DNA"/>
</dbReference>
<accession>A0A6P0UK67</accession>
<dbReference type="Proteomes" id="UP000468581">
    <property type="component" value="Unassembled WGS sequence"/>
</dbReference>
<sequence length="365" mass="42594">MATADQTPFPLISGNRIVNHLIFWIVSFGGITLIQSFAAGNSDDLTCIFFQNLKHIIPLLITAYFINYYLIPVYFRSGRYLLFIVFGVIFTYFVCALDRIINVHIAEPLFREGEFVKESIYEIMTDWKLLISDYFPRLYLIAFAMTFVRLIKSKFEIEQRNAELEREKAAAELNFLKSQIHPHFLFNTLNNLYVLTLKKSDQAPDTVIKLSEMLDYMLYKCSDRYVSIENEVQLLDNYIALEKLRYGDSLQIEFLKEIDNNATEIAPLILLSIVENAFKHGASGTSEDAEIKIELKLRDRQLNFKVYNDKNPLEQADPANYKKGIGIRNIRKQLELIYKEYNFAIEETDKSYTVNLFIDLRNEDH</sequence>
<dbReference type="AlphaFoldDB" id="A0A6P0UK67"/>
<feature type="transmembrane region" description="Helical" evidence="2">
    <location>
        <begin position="52"/>
        <end position="71"/>
    </location>
</feature>
<dbReference type="InterPro" id="IPR010559">
    <property type="entry name" value="Sig_transdc_His_kin_internal"/>
</dbReference>
<feature type="coiled-coil region" evidence="1">
    <location>
        <begin position="152"/>
        <end position="179"/>
    </location>
</feature>
<dbReference type="InterPro" id="IPR036890">
    <property type="entry name" value="HATPase_C_sf"/>
</dbReference>
<dbReference type="PANTHER" id="PTHR34220:SF7">
    <property type="entry name" value="SENSOR HISTIDINE KINASE YPDA"/>
    <property type="match status" value="1"/>
</dbReference>
<evidence type="ECO:0000313" key="4">
    <source>
        <dbReference type="EMBL" id="NER13695.1"/>
    </source>
</evidence>
<feature type="transmembrane region" description="Helical" evidence="2">
    <location>
        <begin position="80"/>
        <end position="101"/>
    </location>
</feature>
<keyword evidence="4" id="KW-0808">Transferase</keyword>
<name>A0A6P0UK67_9FLAO</name>
<feature type="domain" description="Signal transduction histidine kinase internal region" evidence="3">
    <location>
        <begin position="171"/>
        <end position="250"/>
    </location>
</feature>
<dbReference type="GO" id="GO:0016020">
    <property type="term" value="C:membrane"/>
    <property type="evidence" value="ECO:0007669"/>
    <property type="project" value="InterPro"/>
</dbReference>
<dbReference type="Pfam" id="PF06580">
    <property type="entry name" value="His_kinase"/>
    <property type="match status" value="1"/>
</dbReference>
<dbReference type="RefSeq" id="WP_163606783.1">
    <property type="nucleotide sequence ID" value="NZ_JAABOO010000002.1"/>
</dbReference>
<dbReference type="PANTHER" id="PTHR34220">
    <property type="entry name" value="SENSOR HISTIDINE KINASE YPDA"/>
    <property type="match status" value="1"/>
</dbReference>
<keyword evidence="1" id="KW-0175">Coiled coil</keyword>
<dbReference type="InterPro" id="IPR050640">
    <property type="entry name" value="Bact_2-comp_sensor_kinase"/>
</dbReference>